<dbReference type="NCBIfam" id="TIGR00229">
    <property type="entry name" value="sensory_box"/>
    <property type="match status" value="1"/>
</dbReference>
<accession>A0A0N0UXA4</accession>
<evidence type="ECO:0000259" key="3">
    <source>
        <dbReference type="PROSITE" id="PS50883"/>
    </source>
</evidence>
<feature type="domain" description="GGDEF" evidence="4">
    <location>
        <begin position="435"/>
        <end position="568"/>
    </location>
</feature>
<dbReference type="PROSITE" id="PS50887">
    <property type="entry name" value="GGDEF"/>
    <property type="match status" value="1"/>
</dbReference>
<dbReference type="Proteomes" id="UP000037977">
    <property type="component" value="Unassembled WGS sequence"/>
</dbReference>
<dbReference type="SMART" id="SM00267">
    <property type="entry name" value="GGDEF"/>
    <property type="match status" value="1"/>
</dbReference>
<feature type="domain" description="EAL" evidence="3">
    <location>
        <begin position="577"/>
        <end position="832"/>
    </location>
</feature>
<protein>
    <submittedName>
        <fullName evidence="5">Diguanylate cyclase</fullName>
    </submittedName>
</protein>
<dbReference type="SUPFAM" id="SSF55073">
    <property type="entry name" value="Nucleotide cyclase"/>
    <property type="match status" value="1"/>
</dbReference>
<dbReference type="Gene3D" id="2.40.10.220">
    <property type="entry name" value="predicted glycosyltransferase like domains"/>
    <property type="match status" value="1"/>
</dbReference>
<dbReference type="SMART" id="SM00052">
    <property type="entry name" value="EAL"/>
    <property type="match status" value="1"/>
</dbReference>
<dbReference type="Pfam" id="PF08448">
    <property type="entry name" value="PAS_4"/>
    <property type="match status" value="1"/>
</dbReference>
<dbReference type="SUPFAM" id="SSF55785">
    <property type="entry name" value="PYP-like sensor domain (PAS domain)"/>
    <property type="match status" value="3"/>
</dbReference>
<name>A0A0N0UXA4_9BACI</name>
<dbReference type="GO" id="GO:0035438">
    <property type="term" value="F:cyclic-di-GMP binding"/>
    <property type="evidence" value="ECO:0007669"/>
    <property type="project" value="InterPro"/>
</dbReference>
<dbReference type="Gene3D" id="3.30.450.20">
    <property type="entry name" value="PAS domain"/>
    <property type="match status" value="3"/>
</dbReference>
<dbReference type="CDD" id="cd01948">
    <property type="entry name" value="EAL"/>
    <property type="match status" value="1"/>
</dbReference>
<feature type="domain" description="PAC" evidence="2">
    <location>
        <begin position="355"/>
        <end position="407"/>
    </location>
</feature>
<dbReference type="Gene3D" id="3.20.20.450">
    <property type="entry name" value="EAL domain"/>
    <property type="match status" value="1"/>
</dbReference>
<dbReference type="PROSITE" id="PS50883">
    <property type="entry name" value="EAL"/>
    <property type="match status" value="1"/>
</dbReference>
<dbReference type="InterPro" id="IPR013655">
    <property type="entry name" value="PAS_fold_3"/>
</dbReference>
<dbReference type="InterPro" id="IPR000700">
    <property type="entry name" value="PAS-assoc_C"/>
</dbReference>
<dbReference type="PATRIC" id="fig|33935.3.peg.1510"/>
<evidence type="ECO:0000259" key="2">
    <source>
        <dbReference type="PROSITE" id="PS50113"/>
    </source>
</evidence>
<comment type="caution">
    <text evidence="5">The sequence shown here is derived from an EMBL/GenBank/DDBJ whole genome shotgun (WGS) entry which is preliminary data.</text>
</comment>
<dbReference type="Pfam" id="PF08447">
    <property type="entry name" value="PAS_3"/>
    <property type="match status" value="2"/>
</dbReference>
<evidence type="ECO:0000313" key="6">
    <source>
        <dbReference type="Proteomes" id="UP000037977"/>
    </source>
</evidence>
<feature type="domain" description="PAS" evidence="1">
    <location>
        <begin position="179"/>
        <end position="225"/>
    </location>
</feature>
<evidence type="ECO:0000259" key="1">
    <source>
        <dbReference type="PROSITE" id="PS50112"/>
    </source>
</evidence>
<dbReference type="InterPro" id="IPR000014">
    <property type="entry name" value="PAS"/>
</dbReference>
<dbReference type="SUPFAM" id="SSF141868">
    <property type="entry name" value="EAL domain-like"/>
    <property type="match status" value="1"/>
</dbReference>
<dbReference type="STRING" id="33935.ADM90_10005"/>
<evidence type="ECO:0000313" key="5">
    <source>
        <dbReference type="EMBL" id="KOY83557.1"/>
    </source>
</evidence>
<dbReference type="InterPro" id="IPR043128">
    <property type="entry name" value="Rev_trsase/Diguanyl_cyclase"/>
</dbReference>
<dbReference type="InterPro" id="IPR000160">
    <property type="entry name" value="GGDEF_dom"/>
</dbReference>
<dbReference type="AlphaFoldDB" id="A0A0N0UXA4"/>
<dbReference type="InterPro" id="IPR035965">
    <property type="entry name" value="PAS-like_dom_sf"/>
</dbReference>
<dbReference type="Pfam" id="PF07238">
    <property type="entry name" value="PilZ"/>
    <property type="match status" value="1"/>
</dbReference>
<dbReference type="CDD" id="cd01949">
    <property type="entry name" value="GGDEF"/>
    <property type="match status" value="1"/>
</dbReference>
<dbReference type="SMART" id="SM00086">
    <property type="entry name" value="PAC"/>
    <property type="match status" value="2"/>
</dbReference>
<keyword evidence="6" id="KW-1185">Reference proteome</keyword>
<dbReference type="Gene3D" id="3.30.70.270">
    <property type="match status" value="1"/>
</dbReference>
<dbReference type="NCBIfam" id="TIGR00254">
    <property type="entry name" value="GGDEF"/>
    <property type="match status" value="1"/>
</dbReference>
<reference evidence="5 6" key="1">
    <citation type="submission" date="2015-07" db="EMBL/GenBank/DDBJ databases">
        <title>Genome sequencing project for genomic taxonomy and phylogenomics of Bacillus-like bacteria.</title>
        <authorList>
            <person name="Liu B."/>
            <person name="Wang J."/>
            <person name="Zhu Y."/>
            <person name="Liu G."/>
            <person name="Chen Q."/>
            <person name="Chen Z."/>
            <person name="Che J."/>
            <person name="Ge C."/>
            <person name="Shi H."/>
            <person name="Pan Z."/>
            <person name="Liu X."/>
        </authorList>
    </citation>
    <scope>NUCLEOTIDE SEQUENCE [LARGE SCALE GENOMIC DNA]</scope>
    <source>
        <strain evidence="5 6">DSM 54</strain>
    </source>
</reference>
<evidence type="ECO:0000259" key="4">
    <source>
        <dbReference type="PROSITE" id="PS50887"/>
    </source>
</evidence>
<dbReference type="EMBL" id="LGCI01000005">
    <property type="protein sequence ID" value="KOY83557.1"/>
    <property type="molecule type" value="Genomic_DNA"/>
</dbReference>
<dbReference type="Pfam" id="PF00990">
    <property type="entry name" value="GGDEF"/>
    <property type="match status" value="1"/>
</dbReference>
<dbReference type="OrthoDB" id="9759607at2"/>
<dbReference type="SMART" id="SM00091">
    <property type="entry name" value="PAS"/>
    <property type="match status" value="3"/>
</dbReference>
<dbReference type="PANTHER" id="PTHR44757">
    <property type="entry name" value="DIGUANYLATE CYCLASE DGCP"/>
    <property type="match status" value="1"/>
</dbReference>
<dbReference type="CDD" id="cd00130">
    <property type="entry name" value="PAS"/>
    <property type="match status" value="2"/>
</dbReference>
<dbReference type="InterPro" id="IPR009875">
    <property type="entry name" value="PilZ_domain"/>
</dbReference>
<organism evidence="5 6">
    <name type="scientific">Lysinibacillus macroides</name>
    <dbReference type="NCBI Taxonomy" id="33935"/>
    <lineage>
        <taxon>Bacteria</taxon>
        <taxon>Bacillati</taxon>
        <taxon>Bacillota</taxon>
        <taxon>Bacilli</taxon>
        <taxon>Bacillales</taxon>
        <taxon>Bacillaceae</taxon>
        <taxon>Lysinibacillus</taxon>
    </lineage>
</organism>
<dbReference type="InterPro" id="IPR001610">
    <property type="entry name" value="PAC"/>
</dbReference>
<dbReference type="PROSITE" id="PS50112">
    <property type="entry name" value="PAS"/>
    <property type="match status" value="1"/>
</dbReference>
<dbReference type="RefSeq" id="WP_053994806.1">
    <property type="nucleotide sequence ID" value="NZ_CP065643.1"/>
</dbReference>
<dbReference type="PROSITE" id="PS50113">
    <property type="entry name" value="PAC"/>
    <property type="match status" value="1"/>
</dbReference>
<dbReference type="InterPro" id="IPR029787">
    <property type="entry name" value="Nucleotide_cyclase"/>
</dbReference>
<dbReference type="InterPro" id="IPR052155">
    <property type="entry name" value="Biofilm_reg_signaling"/>
</dbReference>
<dbReference type="Pfam" id="PF00563">
    <property type="entry name" value="EAL"/>
    <property type="match status" value="1"/>
</dbReference>
<dbReference type="InterPro" id="IPR001633">
    <property type="entry name" value="EAL_dom"/>
</dbReference>
<gene>
    <name evidence="5" type="ORF">ADM90_10005</name>
</gene>
<dbReference type="InterPro" id="IPR013656">
    <property type="entry name" value="PAS_4"/>
</dbReference>
<dbReference type="PANTHER" id="PTHR44757:SF2">
    <property type="entry name" value="BIOFILM ARCHITECTURE MAINTENANCE PROTEIN MBAA"/>
    <property type="match status" value="1"/>
</dbReference>
<dbReference type="InterPro" id="IPR035919">
    <property type="entry name" value="EAL_sf"/>
</dbReference>
<sequence length="985" mass="114348">MKRSNRLKQFFSKEVIAQPVALDEVQDSQLFAYALSFAKYHPDMMIVFAADGEMVYVNQEALYQLLQYHPNHAEDFQQIFSATDYKRLKRAFNQTLRGQSTKLEIKSLQHQGRHLSLTLTFIPIKNYEGQAEGLYLIVEDMSTYEAMKHQLLLHEKHLNYAQQIAAVGSWEYFIQHDKLYCSDNFYHIFGFDRSENESIRQLFQLIHPEDYERTSKAFEAACNGINFDSEFQIYHGKSNELRYLQAAAEVVWKDHKPFKMIGVVKDHTSFKQMEQTLNDTLANYHDIFNNLDAGVWMRDSIRGNMLFASKGLEGILGIPLEKLYEDSEAWINLIHPAHREEVLAYTDHLALGQSYQVIYRIIAGDQTIKWLLEQIVPRLDQQGDVHHIFGLVTDITTEIERKERLNYLVYYDELTGLPNQLSLYNKLDTLCTAGDQFALLYMSINRFHVVHHALGLQIGDELLRVVTNYCATVLDDHSYMARLDHQHFVIIIKKYSSKQTIYALANRLLKIFETALIVKDYQLHVSANIGIVFYPEDGSIRNILLENGYAALCYAQQQGRNNFHIHAITEDITSYKQYVLNRDMRQALLNEEFELYFQPLVEPQKGILYGAEALIRWHHKEWGLVSPGEFIPLAEENHMIHIITDWVIKKTCALLQEWQQQGYVLRTISINISPIHLVKKGFVEFVQEQISIHAIKADYLEFVISENAMLKNSKSVRNILQVLQELGVKIAIGDFGAGYSSLESLRTFRPTTIHIYEAFIRQLRHDRPIENGLISTTIYLTKMLGIQVVAKGVESYDQFIFLKQQECNYIQGSIYTEAVPAKAFEKMLARGFLTPQKVSPNKKPAVERRKYYRFPFPAYVKGSMTIIEMNQQKINIGHTPILIENISLGGMKIRSTLKLPINQTMKFKFSFVLMDQAFQIEGTFRWTLEERYQIYSYGVAFHLKPEDEGKLAPIINRMTALHNQHKKIKGTPFIYEDIEAFFNKE</sequence>
<proteinExistence type="predicted"/>